<dbReference type="AlphaFoldDB" id="A0A9P7ACR7"/>
<evidence type="ECO:0000313" key="3">
    <source>
        <dbReference type="Proteomes" id="UP000719766"/>
    </source>
</evidence>
<organism evidence="2 3">
    <name type="scientific">Suillus plorans</name>
    <dbReference type="NCBI Taxonomy" id="116603"/>
    <lineage>
        <taxon>Eukaryota</taxon>
        <taxon>Fungi</taxon>
        <taxon>Dikarya</taxon>
        <taxon>Basidiomycota</taxon>
        <taxon>Agaricomycotina</taxon>
        <taxon>Agaricomycetes</taxon>
        <taxon>Agaricomycetidae</taxon>
        <taxon>Boletales</taxon>
        <taxon>Suillineae</taxon>
        <taxon>Suillaceae</taxon>
        <taxon>Suillus</taxon>
    </lineage>
</organism>
<proteinExistence type="predicted"/>
<evidence type="ECO:0000256" key="1">
    <source>
        <dbReference type="SAM" id="MobiDB-lite"/>
    </source>
</evidence>
<dbReference type="RefSeq" id="XP_041153661.1">
    <property type="nucleotide sequence ID" value="XM_041300831.1"/>
</dbReference>
<dbReference type="EMBL" id="JABBWE010000096">
    <property type="protein sequence ID" value="KAG1786199.1"/>
    <property type="molecule type" value="Genomic_DNA"/>
</dbReference>
<comment type="caution">
    <text evidence="2">The sequence shown here is derived from an EMBL/GenBank/DDBJ whole genome shotgun (WGS) entry which is preliminary data.</text>
</comment>
<reference evidence="2" key="1">
    <citation type="journal article" date="2020" name="New Phytol.">
        <title>Comparative genomics reveals dynamic genome evolution in host specialist ectomycorrhizal fungi.</title>
        <authorList>
            <person name="Lofgren L.A."/>
            <person name="Nguyen N.H."/>
            <person name="Vilgalys R."/>
            <person name="Ruytinx J."/>
            <person name="Liao H.L."/>
            <person name="Branco S."/>
            <person name="Kuo A."/>
            <person name="LaButti K."/>
            <person name="Lipzen A."/>
            <person name="Andreopoulos W."/>
            <person name="Pangilinan J."/>
            <person name="Riley R."/>
            <person name="Hundley H."/>
            <person name="Na H."/>
            <person name="Barry K."/>
            <person name="Grigoriev I.V."/>
            <person name="Stajich J.E."/>
            <person name="Kennedy P.G."/>
        </authorList>
    </citation>
    <scope>NUCLEOTIDE SEQUENCE</scope>
    <source>
        <strain evidence="2">S12</strain>
    </source>
</reference>
<dbReference type="GeneID" id="64594595"/>
<dbReference type="Proteomes" id="UP000719766">
    <property type="component" value="Unassembled WGS sequence"/>
</dbReference>
<dbReference type="OrthoDB" id="2617204at2759"/>
<feature type="region of interest" description="Disordered" evidence="1">
    <location>
        <begin position="149"/>
        <end position="193"/>
    </location>
</feature>
<gene>
    <name evidence="2" type="ORF">HD556DRAFT_1313647</name>
</gene>
<accession>A0A9P7ACR7</accession>
<evidence type="ECO:0000313" key="2">
    <source>
        <dbReference type="EMBL" id="KAG1786199.1"/>
    </source>
</evidence>
<keyword evidence="3" id="KW-1185">Reference proteome</keyword>
<protein>
    <submittedName>
        <fullName evidence="2">Uncharacterized protein</fullName>
    </submittedName>
</protein>
<name>A0A9P7ACR7_9AGAM</name>
<sequence length="413" mass="46550">MMIPRKVRFVIPEQPYIGSTPSMFSIYGSNVDRDSLAALRLPLDKDPIAWWGAYVPLESWTPPKLRKSKFKGVVGLADYPHFKKYNLENEFPAGYENTDDPIAKRDQAYELCFNGHWDEIRSMLSDMYLLESMRTSDITVHMVSPPGFTADITGRNDRDPQDLAWDNPSSEGSPKDPYASQWGHPSHDVGIAGSSESMADAYNCGWDNPMHDEIITLPGKSRDDLYDCGWDDPMDHQLIMESDHHIISTDDSVEDQYDCGWGDPMDTDKPSTAVMAEQHCGDVNPSVAEDLYDCGWDAVGMPGRHAGNEHNVFQHAEHSMRHAIRSLCSIWHEDANSYLNNILPTDEVDRDQTPAVTQTANRNVLGTYADAVIKVTELSEDVATIHHFLNVQRRIMDQLDNMIAICERDGRAT</sequence>